<keyword evidence="3" id="KW-1185">Reference proteome</keyword>
<protein>
    <submittedName>
        <fullName evidence="2">Uncharacterized protein</fullName>
    </submittedName>
</protein>
<name>U6K9U8_9EIME</name>
<reference evidence="2" key="2">
    <citation type="submission" date="2013-10" db="EMBL/GenBank/DDBJ databases">
        <authorList>
            <person name="Aslett M."/>
        </authorList>
    </citation>
    <scope>NUCLEOTIDE SEQUENCE [LARGE SCALE GENOMIC DNA]</scope>
    <source>
        <strain evidence="2">Houghton</strain>
    </source>
</reference>
<dbReference type="GeneID" id="25377111"/>
<sequence length="96" mass="10275">MESRGEEEDVRRVREGQVGAAVHRSPASAGDTSWAKGGSSRPGELKTQQTECGAREYGPEGSRDAANPPRQAASEAEAPQEWRGDSARVLHSCSPR</sequence>
<feature type="compositionally biased region" description="Basic and acidic residues" evidence="1">
    <location>
        <begin position="1"/>
        <end position="15"/>
    </location>
</feature>
<dbReference type="VEuPathDB" id="ToxoDB:EMH_0022290"/>
<reference evidence="2" key="1">
    <citation type="submission" date="2013-10" db="EMBL/GenBank/DDBJ databases">
        <title>Genomic analysis of the causative agents of coccidiosis in chickens.</title>
        <authorList>
            <person name="Reid A.J."/>
            <person name="Blake D."/>
            <person name="Billington K."/>
            <person name="Browne H."/>
            <person name="Dunn M."/>
            <person name="Hung S."/>
            <person name="Kawahara F."/>
            <person name="Miranda-Saavedra D."/>
            <person name="Mourier T."/>
            <person name="Nagra H."/>
            <person name="Otto T.D."/>
            <person name="Rawlings N."/>
            <person name="Sanchez A."/>
            <person name="Sanders M."/>
            <person name="Subramaniam C."/>
            <person name="Tay Y."/>
            <person name="Dear P."/>
            <person name="Doerig C."/>
            <person name="Gruber A."/>
            <person name="Parkinson J."/>
            <person name="Shirley M."/>
            <person name="Wan K.L."/>
            <person name="Berriman M."/>
            <person name="Tomley F."/>
            <person name="Pain A."/>
        </authorList>
    </citation>
    <scope>NUCLEOTIDE SEQUENCE [LARGE SCALE GENOMIC DNA]</scope>
    <source>
        <strain evidence="2">Houghton</strain>
    </source>
</reference>
<evidence type="ECO:0000313" key="3">
    <source>
        <dbReference type="Proteomes" id="UP000030744"/>
    </source>
</evidence>
<gene>
    <name evidence="2" type="ORF">EMH_0022290</name>
</gene>
<evidence type="ECO:0000313" key="2">
    <source>
        <dbReference type="EMBL" id="CDJ34805.1"/>
    </source>
</evidence>
<evidence type="ECO:0000256" key="1">
    <source>
        <dbReference type="SAM" id="MobiDB-lite"/>
    </source>
</evidence>
<dbReference type="Proteomes" id="UP000030744">
    <property type="component" value="Unassembled WGS sequence"/>
</dbReference>
<proteinExistence type="predicted"/>
<feature type="region of interest" description="Disordered" evidence="1">
    <location>
        <begin position="1"/>
        <end position="96"/>
    </location>
</feature>
<dbReference type="EMBL" id="HG687211">
    <property type="protein sequence ID" value="CDJ34805.1"/>
    <property type="molecule type" value="Genomic_DNA"/>
</dbReference>
<organism evidence="2 3">
    <name type="scientific">Eimeria mitis</name>
    <dbReference type="NCBI Taxonomy" id="44415"/>
    <lineage>
        <taxon>Eukaryota</taxon>
        <taxon>Sar</taxon>
        <taxon>Alveolata</taxon>
        <taxon>Apicomplexa</taxon>
        <taxon>Conoidasida</taxon>
        <taxon>Coccidia</taxon>
        <taxon>Eucoccidiorida</taxon>
        <taxon>Eimeriorina</taxon>
        <taxon>Eimeriidae</taxon>
        <taxon>Eimeria</taxon>
    </lineage>
</organism>
<dbReference type="RefSeq" id="XP_013357367.1">
    <property type="nucleotide sequence ID" value="XM_013501913.1"/>
</dbReference>
<accession>U6K9U8</accession>
<feature type="compositionally biased region" description="Basic and acidic residues" evidence="1">
    <location>
        <begin position="53"/>
        <end position="63"/>
    </location>
</feature>
<dbReference type="AlphaFoldDB" id="U6K9U8"/>